<dbReference type="EMBL" id="RKLX01000002">
    <property type="protein sequence ID" value="TGD20016.1"/>
    <property type="molecule type" value="Genomic_DNA"/>
</dbReference>
<dbReference type="SUPFAM" id="SSF53335">
    <property type="entry name" value="S-adenosyl-L-methionine-dependent methyltransferases"/>
    <property type="match status" value="1"/>
</dbReference>
<sequence>MNPKKLQKLKKRVRHAPLSQRKTTYIERMTAYYHQFNDYPSIKILISNVLLADRMLAAGDLPQQLPLLQLPDDSQDQVYRKLNESYPAGDATGDRLWNELTDALPKLDHDLRSFRDYLENHYGMWAYTPAPFISDLAKFVDGRSVLEVMAGNGYISKGLRDKHQTVFATDSQAWTHENETGRHPLTTIEPLSALDAWAKYQDQVGVVVMSWSPDGLPLDWELLQAIRQSGKDVDFVVLGEPHGATGSADFWDHADLLENKATRDLNRHYTQIDLIHDHVYLVK</sequence>
<dbReference type="GO" id="GO:0032259">
    <property type="term" value="P:methylation"/>
    <property type="evidence" value="ECO:0007669"/>
    <property type="project" value="UniProtKB-KW"/>
</dbReference>
<dbReference type="InterPro" id="IPR029063">
    <property type="entry name" value="SAM-dependent_MTases_sf"/>
</dbReference>
<dbReference type="Proteomes" id="UP000297348">
    <property type="component" value="Unassembled WGS sequence"/>
</dbReference>
<evidence type="ECO:0000313" key="2">
    <source>
        <dbReference type="Proteomes" id="UP000297348"/>
    </source>
</evidence>
<protein>
    <submittedName>
        <fullName evidence="1">SAM-dependent methyltransferase</fullName>
    </submittedName>
</protein>
<keyword evidence="1" id="KW-0489">Methyltransferase</keyword>
<comment type="caution">
    <text evidence="1">The sequence shown here is derived from an EMBL/GenBank/DDBJ whole genome shotgun (WGS) entry which is preliminary data.</text>
</comment>
<name>A0A4Z0JCD0_9LACO</name>
<dbReference type="GO" id="GO:0008168">
    <property type="term" value="F:methyltransferase activity"/>
    <property type="evidence" value="ECO:0007669"/>
    <property type="project" value="UniProtKB-KW"/>
</dbReference>
<proteinExistence type="predicted"/>
<dbReference type="AlphaFoldDB" id="A0A4Z0JCD0"/>
<gene>
    <name evidence="1" type="ORF">EGT51_02160</name>
</gene>
<keyword evidence="1" id="KW-0808">Transferase</keyword>
<evidence type="ECO:0000313" key="1">
    <source>
        <dbReference type="EMBL" id="TGD20016.1"/>
    </source>
</evidence>
<reference evidence="1 2" key="1">
    <citation type="submission" date="2018-10" db="EMBL/GenBank/DDBJ databases">
        <title>Lactobacillus sp. R7 and Lactobacillus sp. R19 isolated from fermented mustard green product of Taiwan.</title>
        <authorList>
            <person name="Lin S.-T."/>
        </authorList>
    </citation>
    <scope>NUCLEOTIDE SEQUENCE [LARGE SCALE GENOMIC DNA]</scope>
    <source>
        <strain evidence="1 2">BCRC 81129</strain>
    </source>
</reference>
<organism evidence="1 2">
    <name type="scientific">Levilactobacillus suantsaiihabitans</name>
    <dbReference type="NCBI Taxonomy" id="2487722"/>
    <lineage>
        <taxon>Bacteria</taxon>
        <taxon>Bacillati</taxon>
        <taxon>Bacillota</taxon>
        <taxon>Bacilli</taxon>
        <taxon>Lactobacillales</taxon>
        <taxon>Lactobacillaceae</taxon>
        <taxon>Levilactobacillus</taxon>
    </lineage>
</organism>
<dbReference type="RefSeq" id="WP_135367160.1">
    <property type="nucleotide sequence ID" value="NZ_RKLX01000002.1"/>
</dbReference>
<accession>A0A4Z0JCD0</accession>
<dbReference type="OrthoDB" id="2248737at2"/>
<keyword evidence="2" id="KW-1185">Reference proteome</keyword>